<accession>A0A9P1E9B6</accession>
<sequence length="90" mass="10264">MDTFLSFNPRPIIILLLCHLNSFSNDGCNTIDYLPLQANISTWAGNIGRFLRRKKTAFENHLRFTRSPCCELGVLEYSSALGSWRTKVIV</sequence>
<dbReference type="AlphaFoldDB" id="A0A9P1E9B6"/>
<evidence type="ECO:0000313" key="1">
    <source>
        <dbReference type="EMBL" id="CAH9089208.1"/>
    </source>
</evidence>
<comment type="caution">
    <text evidence="1">The sequence shown here is derived from an EMBL/GenBank/DDBJ whole genome shotgun (WGS) entry which is preliminary data.</text>
</comment>
<dbReference type="EMBL" id="CAMAPE010000020">
    <property type="protein sequence ID" value="CAH9089208.1"/>
    <property type="molecule type" value="Genomic_DNA"/>
</dbReference>
<organism evidence="1 2">
    <name type="scientific">Cuscuta europaea</name>
    <name type="common">European dodder</name>
    <dbReference type="NCBI Taxonomy" id="41803"/>
    <lineage>
        <taxon>Eukaryota</taxon>
        <taxon>Viridiplantae</taxon>
        <taxon>Streptophyta</taxon>
        <taxon>Embryophyta</taxon>
        <taxon>Tracheophyta</taxon>
        <taxon>Spermatophyta</taxon>
        <taxon>Magnoliopsida</taxon>
        <taxon>eudicotyledons</taxon>
        <taxon>Gunneridae</taxon>
        <taxon>Pentapetalae</taxon>
        <taxon>asterids</taxon>
        <taxon>lamiids</taxon>
        <taxon>Solanales</taxon>
        <taxon>Convolvulaceae</taxon>
        <taxon>Cuscuteae</taxon>
        <taxon>Cuscuta</taxon>
        <taxon>Cuscuta subgen. Cuscuta</taxon>
    </lineage>
</organism>
<protein>
    <submittedName>
        <fullName evidence="1">Uncharacterized protein</fullName>
    </submittedName>
</protein>
<keyword evidence="2" id="KW-1185">Reference proteome</keyword>
<proteinExistence type="predicted"/>
<dbReference type="Proteomes" id="UP001152484">
    <property type="component" value="Unassembled WGS sequence"/>
</dbReference>
<reference evidence="1" key="1">
    <citation type="submission" date="2022-07" db="EMBL/GenBank/DDBJ databases">
        <authorList>
            <person name="Macas J."/>
            <person name="Novak P."/>
            <person name="Neumann P."/>
        </authorList>
    </citation>
    <scope>NUCLEOTIDE SEQUENCE</scope>
</reference>
<name>A0A9P1E9B6_CUSEU</name>
<gene>
    <name evidence="1" type="ORF">CEURO_LOCUS10778</name>
</gene>
<evidence type="ECO:0000313" key="2">
    <source>
        <dbReference type="Proteomes" id="UP001152484"/>
    </source>
</evidence>